<reference evidence="2 3" key="1">
    <citation type="journal article" date="2018" name="BMC Genomics">
        <title>Comparative genome analyses reveal sequence features reflecting distinct modes of host-adaptation between dicot and monocot powdery mildew.</title>
        <authorList>
            <person name="Wu Y."/>
            <person name="Ma X."/>
            <person name="Pan Z."/>
            <person name="Kale S.D."/>
            <person name="Song Y."/>
            <person name="King H."/>
            <person name="Zhang Q."/>
            <person name="Presley C."/>
            <person name="Deng X."/>
            <person name="Wei C.I."/>
            <person name="Xiao S."/>
        </authorList>
    </citation>
    <scope>NUCLEOTIDE SEQUENCE [LARGE SCALE GENOMIC DNA]</scope>
    <source>
        <strain evidence="2">UMSG2</strain>
    </source>
</reference>
<dbReference type="Proteomes" id="UP000286134">
    <property type="component" value="Unassembled WGS sequence"/>
</dbReference>
<gene>
    <name evidence="2" type="ORF">OnM2_037032</name>
</gene>
<evidence type="ECO:0000313" key="2">
    <source>
        <dbReference type="EMBL" id="RKF61997.1"/>
    </source>
</evidence>
<dbReference type="EMBL" id="MCFK01003702">
    <property type="protein sequence ID" value="RKF61997.1"/>
    <property type="molecule type" value="Genomic_DNA"/>
</dbReference>
<accession>A0A420HX58</accession>
<organism evidence="2 3">
    <name type="scientific">Erysiphe neolycopersici</name>
    <dbReference type="NCBI Taxonomy" id="212602"/>
    <lineage>
        <taxon>Eukaryota</taxon>
        <taxon>Fungi</taxon>
        <taxon>Dikarya</taxon>
        <taxon>Ascomycota</taxon>
        <taxon>Pezizomycotina</taxon>
        <taxon>Leotiomycetes</taxon>
        <taxon>Erysiphales</taxon>
        <taxon>Erysiphaceae</taxon>
        <taxon>Erysiphe</taxon>
    </lineage>
</organism>
<dbReference type="OrthoDB" id="5327145at2759"/>
<evidence type="ECO:0000256" key="1">
    <source>
        <dbReference type="SAM" id="MobiDB-lite"/>
    </source>
</evidence>
<keyword evidence="3" id="KW-1185">Reference proteome</keyword>
<feature type="compositionally biased region" description="Polar residues" evidence="1">
    <location>
        <begin position="285"/>
        <end position="297"/>
    </location>
</feature>
<sequence length="398" mass="44575">MLSKTPIVVPLRDENAPNIFGGKLGKSNGIENFATNKKKNATFDKNAFITPICPRNRAPLGIKTTNAKIQAFQTPALSAKQLEQDINLKKATSTRRPRKLVHADNTKLVIHEGESPLTEPDVEYCPPAPKDIPYESDTFPENCLDYSYIRPDDLLRNIYKKNLDSQIDGSGLSLLEKQQEEAYQSRVKQTDEAVLKSMEENWTIENMPGTFGHQPKRHIQVQPANNEKIERKKYRAPHQGPSTLNSKSACLALSTVENPAKIQPKISTTSSKSSFLGFSRSKSTQKPLSSYGSENKCNSTSNTTSRSTIGYSKGRNVPRILTERERKYQGKIKLTKSASTMLETIAGSETYDGDNRRRRPSFLSVFDVDDGEIEPALRGIPPDCIRNCEDDEEFFITL</sequence>
<comment type="caution">
    <text evidence="2">The sequence shown here is derived from an EMBL/GenBank/DDBJ whole genome shotgun (WGS) entry which is preliminary data.</text>
</comment>
<evidence type="ECO:0000313" key="3">
    <source>
        <dbReference type="Proteomes" id="UP000286134"/>
    </source>
</evidence>
<proteinExistence type="predicted"/>
<name>A0A420HX58_9PEZI</name>
<dbReference type="AlphaFoldDB" id="A0A420HX58"/>
<feature type="compositionally biased region" description="Low complexity" evidence="1">
    <location>
        <begin position="298"/>
        <end position="308"/>
    </location>
</feature>
<feature type="region of interest" description="Disordered" evidence="1">
    <location>
        <begin position="265"/>
        <end position="312"/>
    </location>
</feature>
<feature type="compositionally biased region" description="Low complexity" evidence="1">
    <location>
        <begin position="267"/>
        <end position="284"/>
    </location>
</feature>
<protein>
    <submittedName>
        <fullName evidence="2">Uncharacterized protein</fullName>
    </submittedName>
</protein>